<organism evidence="1 2">
    <name type="scientific">Corchorus capsularis</name>
    <name type="common">Jute</name>
    <dbReference type="NCBI Taxonomy" id="210143"/>
    <lineage>
        <taxon>Eukaryota</taxon>
        <taxon>Viridiplantae</taxon>
        <taxon>Streptophyta</taxon>
        <taxon>Embryophyta</taxon>
        <taxon>Tracheophyta</taxon>
        <taxon>Spermatophyta</taxon>
        <taxon>Magnoliopsida</taxon>
        <taxon>eudicotyledons</taxon>
        <taxon>Gunneridae</taxon>
        <taxon>Pentapetalae</taxon>
        <taxon>rosids</taxon>
        <taxon>malvids</taxon>
        <taxon>Malvales</taxon>
        <taxon>Malvaceae</taxon>
        <taxon>Grewioideae</taxon>
        <taxon>Apeibeae</taxon>
        <taxon>Corchorus</taxon>
    </lineage>
</organism>
<sequence>MDKETELLSRLAANHLHLAQFEPLRATLLSLRAKNPRHDCRQLGSVRQHCLVTFLPISVSSSVSFDPRTLAIQRSYFHMELRSRYVAATSGICVIEKEKECVSEGFEEDKPEILDRSEDLKEGSDELGDCIRVLDMFLELGMMRLRPDVVMEGVDGDGAKESKVVPEKVLIEENEMGCLRKVIMDYADAFDALCGNIQRQLKGLEVIYLGMAIMVRREEKVRLDACDEEHKTVLGSIQKSVQLAHLDAIKDCMKHDDIEGVVSRIRFLHLDYGVDEVEYRVELKKVLGVQ</sequence>
<dbReference type="OrthoDB" id="1936617at2759"/>
<evidence type="ECO:0000313" key="2">
    <source>
        <dbReference type="Proteomes" id="UP000188268"/>
    </source>
</evidence>
<gene>
    <name evidence="1" type="ORF">CCACVL1_23237</name>
</gene>
<dbReference type="Gramene" id="OMO61800">
    <property type="protein sequence ID" value="OMO61800"/>
    <property type="gene ID" value="CCACVL1_23237"/>
</dbReference>
<accession>A0A1R3GUX0</accession>
<comment type="caution">
    <text evidence="1">The sequence shown here is derived from an EMBL/GenBank/DDBJ whole genome shotgun (WGS) entry which is preliminary data.</text>
</comment>
<reference evidence="1 2" key="1">
    <citation type="submission" date="2013-09" db="EMBL/GenBank/DDBJ databases">
        <title>Corchorus capsularis genome sequencing.</title>
        <authorList>
            <person name="Alam M."/>
            <person name="Haque M.S."/>
            <person name="Islam M.S."/>
            <person name="Emdad E.M."/>
            <person name="Islam M.M."/>
            <person name="Ahmed B."/>
            <person name="Halim A."/>
            <person name="Hossen Q.M.M."/>
            <person name="Hossain M.Z."/>
            <person name="Ahmed R."/>
            <person name="Khan M.M."/>
            <person name="Islam R."/>
            <person name="Rashid M.M."/>
            <person name="Khan S.A."/>
            <person name="Rahman M.S."/>
            <person name="Alam M."/>
        </authorList>
    </citation>
    <scope>NUCLEOTIDE SEQUENCE [LARGE SCALE GENOMIC DNA]</scope>
    <source>
        <strain evidence="2">cv. CVL-1</strain>
        <tissue evidence="1">Whole seedling</tissue>
    </source>
</reference>
<dbReference type="PANTHER" id="PTHR35478">
    <property type="entry name" value="ZINC FINGER FYVE DOMAIN PROTEIN"/>
    <property type="match status" value="1"/>
</dbReference>
<dbReference type="Proteomes" id="UP000188268">
    <property type="component" value="Unassembled WGS sequence"/>
</dbReference>
<dbReference type="AlphaFoldDB" id="A0A1R3GUX0"/>
<evidence type="ECO:0000313" key="1">
    <source>
        <dbReference type="EMBL" id="OMO61800.1"/>
    </source>
</evidence>
<keyword evidence="2" id="KW-1185">Reference proteome</keyword>
<name>A0A1R3GUX0_COCAP</name>
<dbReference type="EMBL" id="AWWV01013391">
    <property type="protein sequence ID" value="OMO61800.1"/>
    <property type="molecule type" value="Genomic_DNA"/>
</dbReference>
<proteinExistence type="predicted"/>
<dbReference type="PANTHER" id="PTHR35478:SF1">
    <property type="entry name" value="ZINC FINGER FYVE DOMAIN-CONTAINING PROTEIN 26"/>
    <property type="match status" value="1"/>
</dbReference>
<protein>
    <submittedName>
        <fullName evidence="1">Uncharacterized protein</fullName>
    </submittedName>
</protein>